<dbReference type="SUPFAM" id="SSF47954">
    <property type="entry name" value="Cyclin-like"/>
    <property type="match status" value="2"/>
</dbReference>
<dbReference type="STRING" id="6832.A0A553P635"/>
<dbReference type="Pfam" id="PF02984">
    <property type="entry name" value="Cyclin_C"/>
    <property type="match status" value="1"/>
</dbReference>
<comment type="similarity">
    <text evidence="4">Belongs to the cyclin family.</text>
</comment>
<evidence type="ECO:0000313" key="8">
    <source>
        <dbReference type="EMBL" id="TRY73144.1"/>
    </source>
</evidence>
<keyword evidence="2 4" id="KW-0195">Cyclin</keyword>
<evidence type="ECO:0000256" key="5">
    <source>
        <dbReference type="SAM" id="MobiDB-lite"/>
    </source>
</evidence>
<dbReference type="GO" id="GO:0051301">
    <property type="term" value="P:cell division"/>
    <property type="evidence" value="ECO:0007669"/>
    <property type="project" value="UniProtKB-KW"/>
</dbReference>
<evidence type="ECO:0000256" key="2">
    <source>
        <dbReference type="ARBA" id="ARBA00023127"/>
    </source>
</evidence>
<feature type="domain" description="Cyclin C-terminal" evidence="7">
    <location>
        <begin position="166"/>
        <end position="295"/>
    </location>
</feature>
<keyword evidence="3" id="KW-0131">Cell cycle</keyword>
<dbReference type="PROSITE" id="PS00292">
    <property type="entry name" value="CYCLINS"/>
    <property type="match status" value="1"/>
</dbReference>
<dbReference type="InterPro" id="IPR006671">
    <property type="entry name" value="Cyclin_N"/>
</dbReference>
<feature type="region of interest" description="Disordered" evidence="5">
    <location>
        <begin position="274"/>
        <end position="301"/>
    </location>
</feature>
<dbReference type="PANTHER" id="PTHR10177">
    <property type="entry name" value="CYCLINS"/>
    <property type="match status" value="1"/>
</dbReference>
<name>A0A553P635_TIGCA</name>
<evidence type="ECO:0000259" key="7">
    <source>
        <dbReference type="SMART" id="SM01332"/>
    </source>
</evidence>
<dbReference type="InterPro" id="IPR004367">
    <property type="entry name" value="Cyclin_C-dom"/>
</dbReference>
<accession>A0A553P635</accession>
<dbReference type="Pfam" id="PF00134">
    <property type="entry name" value="Cyclin_N"/>
    <property type="match status" value="1"/>
</dbReference>
<proteinExistence type="inferred from homology"/>
<dbReference type="InterPro" id="IPR036915">
    <property type="entry name" value="Cyclin-like_sf"/>
</dbReference>
<dbReference type="OMA" id="KEIKPYM"/>
<evidence type="ECO:0000256" key="4">
    <source>
        <dbReference type="RuleBase" id="RU000383"/>
    </source>
</evidence>
<dbReference type="CDD" id="cd20516">
    <property type="entry name" value="CYCLIN_CCND_rpt2"/>
    <property type="match status" value="1"/>
</dbReference>
<dbReference type="SMART" id="SM00385">
    <property type="entry name" value="CYCLIN"/>
    <property type="match status" value="1"/>
</dbReference>
<protein>
    <submittedName>
        <fullName evidence="8">Uncharacterized protein</fullName>
    </submittedName>
</protein>
<reference evidence="8 9" key="1">
    <citation type="journal article" date="2018" name="Nat. Ecol. Evol.">
        <title>Genomic signatures of mitonuclear coevolution across populations of Tigriopus californicus.</title>
        <authorList>
            <person name="Barreto F.S."/>
            <person name="Watson E.T."/>
            <person name="Lima T.G."/>
            <person name="Willett C.S."/>
            <person name="Edmands S."/>
            <person name="Li W."/>
            <person name="Burton R.S."/>
        </authorList>
    </citation>
    <scope>NUCLEOTIDE SEQUENCE [LARGE SCALE GENOMIC DNA]</scope>
    <source>
        <strain evidence="8 9">San Diego</strain>
    </source>
</reference>
<dbReference type="InterPro" id="IPR048258">
    <property type="entry name" value="Cyclins_cyclin-box"/>
</dbReference>
<dbReference type="Gene3D" id="1.10.472.10">
    <property type="entry name" value="Cyclin-like"/>
    <property type="match status" value="2"/>
</dbReference>
<evidence type="ECO:0000256" key="1">
    <source>
        <dbReference type="ARBA" id="ARBA00022618"/>
    </source>
</evidence>
<dbReference type="InterPro" id="IPR013763">
    <property type="entry name" value="Cyclin-like_dom"/>
</dbReference>
<feature type="domain" description="Cyclin-like" evidence="6">
    <location>
        <begin position="73"/>
        <end position="157"/>
    </location>
</feature>
<organism evidence="8 9">
    <name type="scientific">Tigriopus californicus</name>
    <name type="common">Marine copepod</name>
    <dbReference type="NCBI Taxonomy" id="6832"/>
    <lineage>
        <taxon>Eukaryota</taxon>
        <taxon>Metazoa</taxon>
        <taxon>Ecdysozoa</taxon>
        <taxon>Arthropoda</taxon>
        <taxon>Crustacea</taxon>
        <taxon>Multicrustacea</taxon>
        <taxon>Hexanauplia</taxon>
        <taxon>Copepoda</taxon>
        <taxon>Harpacticoida</taxon>
        <taxon>Harpacticidae</taxon>
        <taxon>Tigriopus</taxon>
    </lineage>
</organism>
<dbReference type="SMART" id="SM01332">
    <property type="entry name" value="Cyclin_C"/>
    <property type="match status" value="1"/>
</dbReference>
<dbReference type="AlphaFoldDB" id="A0A553P635"/>
<evidence type="ECO:0000259" key="6">
    <source>
        <dbReference type="SMART" id="SM00385"/>
    </source>
</evidence>
<dbReference type="OrthoDB" id="306099at2759"/>
<feature type="compositionally biased region" description="Polar residues" evidence="5">
    <location>
        <begin position="274"/>
        <end position="293"/>
    </location>
</feature>
<evidence type="ECO:0000256" key="3">
    <source>
        <dbReference type="ARBA" id="ARBA00023306"/>
    </source>
</evidence>
<dbReference type="Proteomes" id="UP000318571">
    <property type="component" value="Chromosome 3"/>
</dbReference>
<gene>
    <name evidence="8" type="ORF">TCAL_00961</name>
</gene>
<sequence length="318" mass="35844">MDDLFAVAEGELHCHESIVLTDSRSYEDQVLLKDRRVLENILNRQQDSRHGIVNYFNTVQSEIKPHMRKIVSDWMLEVCEEQQCHPEVFSLAINYMDRFLSQLSLQKHQFQLLASVCLFLASKFKETNPLPAENLVIYTDNSISTHEITQWELLVLDVLNWDLSAVTPYSILDHLLRTLEFDPKFQVETVRRHSETFVALAATEHVFCQTSPAVIAVACLASALRGLNAQGLDEMLAKLQGLTGVQKNAIQECMDKVEISISLSMSGVSFQPTNSSPAVAPNQQSTHSSTKIIPQQPGYYQHSTTPTDIMEISSTCVF</sequence>
<dbReference type="InterPro" id="IPR039361">
    <property type="entry name" value="Cyclin"/>
</dbReference>
<dbReference type="GO" id="GO:0000278">
    <property type="term" value="P:mitotic cell cycle"/>
    <property type="evidence" value="ECO:0007669"/>
    <property type="project" value="UniProtKB-ARBA"/>
</dbReference>
<comment type="caution">
    <text evidence="8">The sequence shown here is derived from an EMBL/GenBank/DDBJ whole genome shotgun (WGS) entry which is preliminary data.</text>
</comment>
<keyword evidence="1" id="KW-0132">Cell division</keyword>
<dbReference type="EMBL" id="VCGU01000007">
    <property type="protein sequence ID" value="TRY73144.1"/>
    <property type="molecule type" value="Genomic_DNA"/>
</dbReference>
<evidence type="ECO:0000313" key="9">
    <source>
        <dbReference type="Proteomes" id="UP000318571"/>
    </source>
</evidence>
<dbReference type="FunFam" id="1.10.472.10:FF:000003">
    <property type="entry name" value="G1/S-specific cyclin-D2"/>
    <property type="match status" value="1"/>
</dbReference>
<keyword evidence="9" id="KW-1185">Reference proteome</keyword>